<dbReference type="PROSITE" id="PS00105">
    <property type="entry name" value="AA_TRANSFER_CLASS_1"/>
    <property type="match status" value="1"/>
</dbReference>
<dbReference type="HOGENOM" id="CLU_017584_4_5_5"/>
<evidence type="ECO:0000256" key="3">
    <source>
        <dbReference type="ARBA" id="ARBA00022679"/>
    </source>
</evidence>
<evidence type="ECO:0000313" key="6">
    <source>
        <dbReference type="EMBL" id="ADE40050.1"/>
    </source>
</evidence>
<dbReference type="STRING" id="488538.SAR116_1807"/>
<dbReference type="Gene3D" id="3.40.640.10">
    <property type="entry name" value="Type I PLP-dependent aspartate aminotransferase-like (Major domain)"/>
    <property type="match status" value="1"/>
</dbReference>
<evidence type="ECO:0000256" key="4">
    <source>
        <dbReference type="RuleBase" id="RU000481"/>
    </source>
</evidence>
<dbReference type="Pfam" id="PF00155">
    <property type="entry name" value="Aminotran_1_2"/>
    <property type="match status" value="1"/>
</dbReference>
<dbReference type="GO" id="GO:0008483">
    <property type="term" value="F:transaminase activity"/>
    <property type="evidence" value="ECO:0007669"/>
    <property type="project" value="UniProtKB-KW"/>
</dbReference>
<evidence type="ECO:0000256" key="2">
    <source>
        <dbReference type="ARBA" id="ARBA00022576"/>
    </source>
</evidence>
<dbReference type="PANTHER" id="PTHR42832:SF3">
    <property type="entry name" value="L-GLUTAMINE--4-(METHYLSULFANYL)-2-OXOBUTANOATE AMINOTRANSFERASE"/>
    <property type="match status" value="1"/>
</dbReference>
<dbReference type="CDD" id="cd00609">
    <property type="entry name" value="AAT_like"/>
    <property type="match status" value="1"/>
</dbReference>
<dbReference type="AlphaFoldDB" id="D5BMK7"/>
<dbReference type="KEGG" id="apb:SAR116_1807"/>
<name>D5BMK7_PUNMI</name>
<dbReference type="InterPro" id="IPR015422">
    <property type="entry name" value="PyrdxlP-dep_Trfase_small"/>
</dbReference>
<proteinExistence type="inferred from homology"/>
<dbReference type="InterPro" id="IPR004839">
    <property type="entry name" value="Aminotransferase_I/II_large"/>
</dbReference>
<dbReference type="InterPro" id="IPR015424">
    <property type="entry name" value="PyrdxlP-dep_Trfase"/>
</dbReference>
<dbReference type="OrthoDB" id="9813612at2"/>
<sequence>MKLNPDYSVFDGNMFVQLRALLADVALPENKPMLDLSIGEPQLPVSSILTDGVQSYNNGWQFYPKANGTPRFRATIGDYIARRWPAAAGLVDVDRAIAPVTGTREPLFMLGNLVQGTKPDPVALVTNPFYHAWRAGGLASGSEIVFMNSDAGHNFLPDLDAISVEIYTRTTIMYLCSPTNPHGYVMDIDYLKKALGLARRYDFLLVLDECYADIWRGSPPTGLLEAAAALVPDSGDDDPLHNMVILNSLSKRSGAAGIRAGFMAGDSSVIELYLKLIGNGGSLVPTPLLEVASDLYADEAHVAKIRAHYDHSFALAEQHLGITAPPGGFFLWLPVEDDIEFVKRLMAEQAVKAIPGSYMGVETAAGNPGRGYVRLALVHEHAVIDQALARIATLYQAK</sequence>
<dbReference type="Proteomes" id="UP000007460">
    <property type="component" value="Chromosome"/>
</dbReference>
<dbReference type="RefSeq" id="WP_013046677.1">
    <property type="nucleotide sequence ID" value="NC_014010.1"/>
</dbReference>
<gene>
    <name evidence="6" type="ordered locus">SAR116_1807</name>
</gene>
<dbReference type="SUPFAM" id="SSF53383">
    <property type="entry name" value="PLP-dependent transferases"/>
    <property type="match status" value="1"/>
</dbReference>
<comment type="similarity">
    <text evidence="4">Belongs to the class-I pyridoxal-phosphate-dependent aminotransferase family.</text>
</comment>
<keyword evidence="2 4" id="KW-0032">Aminotransferase</keyword>
<organism evidence="6 7">
    <name type="scientific">Puniceispirillum marinum (strain IMCC1322)</name>
    <dbReference type="NCBI Taxonomy" id="488538"/>
    <lineage>
        <taxon>Bacteria</taxon>
        <taxon>Pseudomonadati</taxon>
        <taxon>Pseudomonadota</taxon>
        <taxon>Alphaproteobacteria</taxon>
        <taxon>Candidatus Puniceispirillales</taxon>
        <taxon>Candidatus Puniceispirillaceae</taxon>
        <taxon>Candidatus Puniceispirillum</taxon>
    </lineage>
</organism>
<accession>D5BMK7</accession>
<dbReference type="Gene3D" id="3.90.1150.10">
    <property type="entry name" value="Aspartate Aminotransferase, domain 1"/>
    <property type="match status" value="1"/>
</dbReference>
<dbReference type="InterPro" id="IPR050881">
    <property type="entry name" value="LL-DAP_aminotransferase"/>
</dbReference>
<dbReference type="eggNOG" id="COG0436">
    <property type="taxonomic scope" value="Bacteria"/>
</dbReference>
<dbReference type="EC" id="2.6.1.-" evidence="4"/>
<dbReference type="EMBL" id="CP001751">
    <property type="protein sequence ID" value="ADE40050.1"/>
    <property type="molecule type" value="Genomic_DNA"/>
</dbReference>
<evidence type="ECO:0000256" key="1">
    <source>
        <dbReference type="ARBA" id="ARBA00001933"/>
    </source>
</evidence>
<evidence type="ECO:0000259" key="5">
    <source>
        <dbReference type="Pfam" id="PF00155"/>
    </source>
</evidence>
<feature type="domain" description="Aminotransferase class I/classII large" evidence="5">
    <location>
        <begin position="32"/>
        <end position="391"/>
    </location>
</feature>
<keyword evidence="3 4" id="KW-0808">Transferase</keyword>
<dbReference type="InterPro" id="IPR015421">
    <property type="entry name" value="PyrdxlP-dep_Trfase_major"/>
</dbReference>
<protein>
    <recommendedName>
        <fullName evidence="4">Aminotransferase</fullName>
        <ecNumber evidence="4">2.6.1.-</ecNumber>
    </recommendedName>
</protein>
<dbReference type="GO" id="GO:0030170">
    <property type="term" value="F:pyridoxal phosphate binding"/>
    <property type="evidence" value="ECO:0007669"/>
    <property type="project" value="InterPro"/>
</dbReference>
<keyword evidence="7" id="KW-1185">Reference proteome</keyword>
<comment type="cofactor">
    <cofactor evidence="1 4">
        <name>pyridoxal 5'-phosphate</name>
        <dbReference type="ChEBI" id="CHEBI:597326"/>
    </cofactor>
</comment>
<reference evidence="6 7" key="1">
    <citation type="journal article" date="2010" name="J. Bacteriol.">
        <title>Complete genome sequence of "Candidatus Puniceispirillum marinum" IMCC1322, a representative of the SAR116 clade in the Alphaproteobacteria.</title>
        <authorList>
            <person name="Oh H.M."/>
            <person name="Kwon K.K."/>
            <person name="Kang I."/>
            <person name="Kang S.G."/>
            <person name="Lee J.H."/>
            <person name="Kim S.J."/>
            <person name="Cho J.C."/>
        </authorList>
    </citation>
    <scope>NUCLEOTIDE SEQUENCE [LARGE SCALE GENOMIC DNA]</scope>
    <source>
        <strain evidence="6 7">IMCC1322</strain>
    </source>
</reference>
<evidence type="ECO:0000313" key="7">
    <source>
        <dbReference type="Proteomes" id="UP000007460"/>
    </source>
</evidence>
<dbReference type="InterPro" id="IPR004838">
    <property type="entry name" value="NHTrfase_class1_PyrdxlP-BS"/>
</dbReference>
<dbReference type="PANTHER" id="PTHR42832">
    <property type="entry name" value="AMINO ACID AMINOTRANSFERASE"/>
    <property type="match status" value="1"/>
</dbReference>